<dbReference type="Proteomes" id="UP001165060">
    <property type="component" value="Unassembled WGS sequence"/>
</dbReference>
<reference evidence="2 3" key="1">
    <citation type="journal article" date="2023" name="Commun. Biol.">
        <title>Genome analysis of Parmales, the sister group of diatoms, reveals the evolutionary specialization of diatoms from phago-mixotrophs to photoautotrophs.</title>
        <authorList>
            <person name="Ban H."/>
            <person name="Sato S."/>
            <person name="Yoshikawa S."/>
            <person name="Yamada K."/>
            <person name="Nakamura Y."/>
            <person name="Ichinomiya M."/>
            <person name="Sato N."/>
            <person name="Blanc-Mathieu R."/>
            <person name="Endo H."/>
            <person name="Kuwata A."/>
            <person name="Ogata H."/>
        </authorList>
    </citation>
    <scope>NUCLEOTIDE SEQUENCE [LARGE SCALE GENOMIC DNA]</scope>
</reference>
<feature type="compositionally biased region" description="Basic and acidic residues" evidence="1">
    <location>
        <begin position="183"/>
        <end position="192"/>
    </location>
</feature>
<sequence length="199" mass="21365">MPTTPMPTSPSPHTQSAYASLFRSLAFSLSFGGWEVRQESPPGAYLHLSLPSWGDAGMDGVHLEAYVSGAQLAARSAPVMLHCEGGCGFRGRFLELFRERGAALVGELPGGYELGEGSSVCGVGVPFGDTPEATVGRVGEELRMLQERLAPLVSELIAVCEKEVRQGGEGGGEEEESDDDLEWMMKQREARGKLPQPKR</sequence>
<comment type="caution">
    <text evidence="2">The sequence shown here is derived from an EMBL/GenBank/DDBJ whole genome shotgun (WGS) entry which is preliminary data.</text>
</comment>
<proteinExistence type="predicted"/>
<accession>A0ABQ6MSW1</accession>
<protein>
    <submittedName>
        <fullName evidence="2">Uncharacterized protein</fullName>
    </submittedName>
</protein>
<evidence type="ECO:0000256" key="1">
    <source>
        <dbReference type="SAM" id="MobiDB-lite"/>
    </source>
</evidence>
<feature type="compositionally biased region" description="Acidic residues" evidence="1">
    <location>
        <begin position="171"/>
        <end position="182"/>
    </location>
</feature>
<organism evidence="2 3">
    <name type="scientific">Tetraparma gracilis</name>
    <dbReference type="NCBI Taxonomy" id="2962635"/>
    <lineage>
        <taxon>Eukaryota</taxon>
        <taxon>Sar</taxon>
        <taxon>Stramenopiles</taxon>
        <taxon>Ochrophyta</taxon>
        <taxon>Bolidophyceae</taxon>
        <taxon>Parmales</taxon>
        <taxon>Triparmaceae</taxon>
        <taxon>Tetraparma</taxon>
    </lineage>
</organism>
<feature type="region of interest" description="Disordered" evidence="1">
    <location>
        <begin position="164"/>
        <end position="199"/>
    </location>
</feature>
<evidence type="ECO:0000313" key="2">
    <source>
        <dbReference type="EMBL" id="GMI31719.1"/>
    </source>
</evidence>
<evidence type="ECO:0000313" key="3">
    <source>
        <dbReference type="Proteomes" id="UP001165060"/>
    </source>
</evidence>
<gene>
    <name evidence="2" type="ORF">TeGR_g11774</name>
</gene>
<keyword evidence="3" id="KW-1185">Reference proteome</keyword>
<name>A0ABQ6MSW1_9STRA</name>
<dbReference type="EMBL" id="BRYB01000521">
    <property type="protein sequence ID" value="GMI31719.1"/>
    <property type="molecule type" value="Genomic_DNA"/>
</dbReference>